<dbReference type="EMBL" id="DYVX01000087">
    <property type="protein sequence ID" value="HJF92883.1"/>
    <property type="molecule type" value="Genomic_DNA"/>
</dbReference>
<feature type="domain" description="DUF3298" evidence="2">
    <location>
        <begin position="185"/>
        <end position="264"/>
    </location>
</feature>
<evidence type="ECO:0000256" key="1">
    <source>
        <dbReference type="SAM" id="SignalP"/>
    </source>
</evidence>
<dbReference type="Pfam" id="PF13739">
    <property type="entry name" value="PdaC"/>
    <property type="match status" value="1"/>
</dbReference>
<dbReference type="OrthoDB" id="594879at2"/>
<keyword evidence="1" id="KW-0732">Signal</keyword>
<gene>
    <name evidence="4" type="ORF">K8W02_10965</name>
</gene>
<dbReference type="InterPro" id="IPR021729">
    <property type="entry name" value="DUF3298"/>
</dbReference>
<accession>A0A921HXQ3</accession>
<dbReference type="InterPro" id="IPR037126">
    <property type="entry name" value="PdaC/RsiV-like_sf"/>
</dbReference>
<evidence type="ECO:0000259" key="2">
    <source>
        <dbReference type="Pfam" id="PF11738"/>
    </source>
</evidence>
<dbReference type="Pfam" id="PF11738">
    <property type="entry name" value="DUF3298"/>
    <property type="match status" value="1"/>
</dbReference>
<dbReference type="Gene3D" id="3.30.565.40">
    <property type="entry name" value="Fervidobacterium nodosum Rt17-B1 like"/>
    <property type="match status" value="1"/>
</dbReference>
<dbReference type="RefSeq" id="WP_072545184.1">
    <property type="nucleotide sequence ID" value="NZ_CALUIP010000043.1"/>
</dbReference>
<dbReference type="PROSITE" id="PS51257">
    <property type="entry name" value="PROKAR_LIPOPROTEIN"/>
    <property type="match status" value="1"/>
</dbReference>
<name>A0A921HXQ3_9BACT</name>
<comment type="caution">
    <text evidence="4">The sequence shown here is derived from an EMBL/GenBank/DDBJ whole genome shotgun (WGS) entry which is preliminary data.</text>
</comment>
<organism evidence="4 5">
    <name type="scientific">Mediterranea massiliensis</name>
    <dbReference type="NCBI Taxonomy" id="1841865"/>
    <lineage>
        <taxon>Bacteria</taxon>
        <taxon>Pseudomonadati</taxon>
        <taxon>Bacteroidota</taxon>
        <taxon>Bacteroidia</taxon>
        <taxon>Bacteroidales</taxon>
        <taxon>Bacteroidaceae</taxon>
        <taxon>Mediterranea</taxon>
    </lineage>
</organism>
<reference evidence="4" key="2">
    <citation type="submission" date="2021-09" db="EMBL/GenBank/DDBJ databases">
        <authorList>
            <person name="Gilroy R."/>
        </authorList>
    </citation>
    <scope>NUCLEOTIDE SEQUENCE</scope>
    <source>
        <strain evidence="4">CHK55-1828</strain>
    </source>
</reference>
<proteinExistence type="predicted"/>
<sequence length="282" mass="32387">MKKHSVILLMVLLATSCFFYSCNNKMQPDTGKFVFDSLQVDRTEHLFGDTAKPSCNIRINLTSITGSDNENLKDSVNRYVLSLCLGEKYINQTPAEAIKNYVEAYVTNYRKDLEPMYQQESKEDTASIGAWYSYYKGIEGHVQFYHKDLLVYRMDYNEYTGGAHGIYMTTYLNLNLATLTPIRLDDLFVPNYKEALTDLLWNQLMADNHVATHEELEDMGYTSTGELVPTENFCLNPDGITFHYNIYEIAPYVMGAIQITLPYDALSHLLNDETFLQNNVKK</sequence>
<feature type="signal peptide" evidence="1">
    <location>
        <begin position="1"/>
        <end position="21"/>
    </location>
</feature>
<dbReference type="Gene3D" id="3.90.640.20">
    <property type="entry name" value="Heat-shock cognate protein, ATPase"/>
    <property type="match status" value="1"/>
</dbReference>
<protein>
    <submittedName>
        <fullName evidence="4">DUF3298 and DUF4163 domain-containing protein</fullName>
    </submittedName>
</protein>
<evidence type="ECO:0000313" key="5">
    <source>
        <dbReference type="Proteomes" id="UP000717835"/>
    </source>
</evidence>
<reference evidence="4" key="1">
    <citation type="journal article" date="2021" name="PeerJ">
        <title>Extensive microbial diversity within the chicken gut microbiome revealed by metagenomics and culture.</title>
        <authorList>
            <person name="Gilroy R."/>
            <person name="Ravi A."/>
            <person name="Getino M."/>
            <person name="Pursley I."/>
            <person name="Horton D.L."/>
            <person name="Alikhan N.F."/>
            <person name="Baker D."/>
            <person name="Gharbi K."/>
            <person name="Hall N."/>
            <person name="Watson M."/>
            <person name="Adriaenssens E.M."/>
            <person name="Foster-Nyarko E."/>
            <person name="Jarju S."/>
            <person name="Secka A."/>
            <person name="Antonio M."/>
            <person name="Oren A."/>
            <person name="Chaudhuri R.R."/>
            <person name="La Ragione R."/>
            <person name="Hildebrand F."/>
            <person name="Pallen M.J."/>
        </authorList>
    </citation>
    <scope>NUCLEOTIDE SEQUENCE</scope>
    <source>
        <strain evidence="4">CHK55-1828</strain>
    </source>
</reference>
<dbReference type="InterPro" id="IPR025303">
    <property type="entry name" value="PdaC"/>
</dbReference>
<evidence type="ECO:0000313" key="4">
    <source>
        <dbReference type="EMBL" id="HJF92883.1"/>
    </source>
</evidence>
<feature type="domain" description="Deacetylase PdaC" evidence="3">
    <location>
        <begin position="52"/>
        <end position="166"/>
    </location>
</feature>
<dbReference type="Proteomes" id="UP000717835">
    <property type="component" value="Unassembled WGS sequence"/>
</dbReference>
<dbReference type="AlphaFoldDB" id="A0A921HXQ3"/>
<evidence type="ECO:0000259" key="3">
    <source>
        <dbReference type="Pfam" id="PF13739"/>
    </source>
</evidence>
<feature type="chain" id="PRO_5037641625" evidence="1">
    <location>
        <begin position="22"/>
        <end position="282"/>
    </location>
</feature>